<dbReference type="PANTHER" id="PTHR11851">
    <property type="entry name" value="METALLOPROTEASE"/>
    <property type="match status" value="1"/>
</dbReference>
<dbReference type="PROSITE" id="PS00143">
    <property type="entry name" value="INSULINASE"/>
    <property type="match status" value="1"/>
</dbReference>
<feature type="domain" description="Peptidase M16 N-terminal" evidence="5">
    <location>
        <begin position="528"/>
        <end position="631"/>
    </location>
</feature>
<dbReference type="GO" id="GO:0006508">
    <property type="term" value="P:proteolysis"/>
    <property type="evidence" value="ECO:0007669"/>
    <property type="project" value="UniProtKB-KW"/>
</dbReference>
<dbReference type="STRING" id="478744.SAMN05444359_11811"/>
<evidence type="ECO:0000256" key="2">
    <source>
        <dbReference type="ARBA" id="ARBA00007261"/>
    </source>
</evidence>
<protein>
    <submittedName>
        <fullName evidence="7">Zinc protease</fullName>
    </submittedName>
</protein>
<dbReference type="EMBL" id="FOFB01000018">
    <property type="protein sequence ID" value="SEQ88690.1"/>
    <property type="molecule type" value="Genomic_DNA"/>
</dbReference>
<dbReference type="AlphaFoldDB" id="A0A1H9JPC5"/>
<dbReference type="Gene3D" id="3.30.830.10">
    <property type="entry name" value="Metalloenzyme, LuxS/M16 peptidase-like"/>
    <property type="match status" value="4"/>
</dbReference>
<accession>A0A1H9JPC5</accession>
<dbReference type="GO" id="GO:0046872">
    <property type="term" value="F:metal ion binding"/>
    <property type="evidence" value="ECO:0007669"/>
    <property type="project" value="InterPro"/>
</dbReference>
<organism evidence="7 8">
    <name type="scientific">Neolewinella agarilytica</name>
    <dbReference type="NCBI Taxonomy" id="478744"/>
    <lineage>
        <taxon>Bacteria</taxon>
        <taxon>Pseudomonadati</taxon>
        <taxon>Bacteroidota</taxon>
        <taxon>Saprospiria</taxon>
        <taxon>Saprospirales</taxon>
        <taxon>Lewinellaceae</taxon>
        <taxon>Neolewinella</taxon>
    </lineage>
</organism>
<dbReference type="GO" id="GO:0004222">
    <property type="term" value="F:metalloendopeptidase activity"/>
    <property type="evidence" value="ECO:0007669"/>
    <property type="project" value="InterPro"/>
</dbReference>
<name>A0A1H9JPC5_9BACT</name>
<comment type="similarity">
    <text evidence="2 3">Belongs to the peptidase M16 family.</text>
</comment>
<dbReference type="OrthoDB" id="9811314at2"/>
<feature type="domain" description="Peptidase M16 N-terminal" evidence="5">
    <location>
        <begin position="48"/>
        <end position="188"/>
    </location>
</feature>
<dbReference type="SUPFAM" id="SSF63411">
    <property type="entry name" value="LuxS/MPP-like metallohydrolase"/>
    <property type="match status" value="4"/>
</dbReference>
<dbReference type="InterPro" id="IPR050361">
    <property type="entry name" value="MPP/UQCRC_Complex"/>
</dbReference>
<feature type="domain" description="Peptidase M16 C-terminal" evidence="6">
    <location>
        <begin position="197"/>
        <end position="373"/>
    </location>
</feature>
<dbReference type="InterPro" id="IPR011249">
    <property type="entry name" value="Metalloenz_LuxS/M16"/>
</dbReference>
<reference evidence="8" key="1">
    <citation type="submission" date="2016-10" db="EMBL/GenBank/DDBJ databases">
        <authorList>
            <person name="Varghese N."/>
            <person name="Submissions S."/>
        </authorList>
    </citation>
    <scope>NUCLEOTIDE SEQUENCE [LARGE SCALE GENOMIC DNA]</scope>
    <source>
        <strain evidence="8">DSM 24740</strain>
    </source>
</reference>
<evidence type="ECO:0000256" key="3">
    <source>
        <dbReference type="RuleBase" id="RU004447"/>
    </source>
</evidence>
<keyword evidence="4" id="KW-0732">Signal</keyword>
<dbReference type="InParanoid" id="A0A1H9JPC5"/>
<evidence type="ECO:0000256" key="1">
    <source>
        <dbReference type="ARBA" id="ARBA00001947"/>
    </source>
</evidence>
<dbReference type="InterPro" id="IPR011765">
    <property type="entry name" value="Pept_M16_N"/>
</dbReference>
<comment type="cofactor">
    <cofactor evidence="1">
        <name>Zn(2+)</name>
        <dbReference type="ChEBI" id="CHEBI:29105"/>
    </cofactor>
</comment>
<dbReference type="InterPro" id="IPR001431">
    <property type="entry name" value="Pept_M16_Zn_BS"/>
</dbReference>
<gene>
    <name evidence="7" type="ORF">SAMN05444359_11811</name>
</gene>
<evidence type="ECO:0000256" key="4">
    <source>
        <dbReference type="SAM" id="SignalP"/>
    </source>
</evidence>
<evidence type="ECO:0000259" key="6">
    <source>
        <dbReference type="Pfam" id="PF05193"/>
    </source>
</evidence>
<proteinExistence type="inferred from homology"/>
<evidence type="ECO:0000259" key="5">
    <source>
        <dbReference type="Pfam" id="PF00675"/>
    </source>
</evidence>
<keyword evidence="7" id="KW-0378">Hydrolase</keyword>
<evidence type="ECO:0000313" key="7">
    <source>
        <dbReference type="EMBL" id="SEQ88690.1"/>
    </source>
</evidence>
<feature type="signal peptide" evidence="4">
    <location>
        <begin position="1"/>
        <end position="18"/>
    </location>
</feature>
<keyword evidence="7" id="KW-0645">Protease</keyword>
<feature type="chain" id="PRO_5011588468" evidence="4">
    <location>
        <begin position="19"/>
        <end position="909"/>
    </location>
</feature>
<dbReference type="InterPro" id="IPR007863">
    <property type="entry name" value="Peptidase_M16_C"/>
</dbReference>
<sequence length="909" mass="101762">MRLRLLAALFMAATFTLAAQKVPEKITTVEGITEYQLENGLKVLLFPDQSVPNITVNITYKVGSRHEAYGETGMAHLLEHLVFKGTPDHPDIPAELTSHGARPNGTTWYDRTNYYETFAASDENLDWALDMEADRMVNSFIAKKDLDSEMTVVRNEFESGENNPGGILMQRVLSSAYLWHNYGKSTIGSKADLENVPIERLQGFYRKYYQPDNAVLVVAGKIDEAKTLELIQEKFGKIPRPERSLYPTYTREPVQDGERFVELRRTGDVQVVQAAYHVPAGPHADYPAVSVLMDILTSQPSGRLYKALVEDGDASVVWGFAPALAEPGFAMFNVNVLKENDLAAVEAAFKETIEKIRTEAPTAEEVKRSKDKLLKNFELGQRDANRVGLTMSAYIAQGDWRLGFINRDRVKEVTPEDVMRVANTYFKPSNRTVGRFFPTEEPDRVEVPEVRDLSIITNGYVGGEAVAEGEAFDPSYDNIDQRTLSGKLGKKETIEFSLLPKETRGNSVQANMNARFGNLEALRGRAAAASFTGRMLMMGTDEMSRQDIQDKFDALKARVRIYGGVNSTGFSVETERDNLAEVIKLVGEIMRNPSFPEEEFAKMKKEQLAGIEQSRSDPQAIAFTEMSKRTNHFPKDHPYYATSFDESVERINSVTIEDVRKFYDDFYGGANITFGASGDMDAEEVKTALTEAFGDWKSPTDYVRIGRKHRDTKPDAVKMETPDKANAVFVATQAFPIGQDHPDYPALVMGNFMLGGGFLNSRLATRIRQKEGLSYGVGSNFNAGAIDKTGTFMAYAIYNPENREALEKAFREEIDKVRTEGFTAEELEAAKSGWVQSRQLSRAQDRSLASRLSNNLFLKRDMQWSKALEEKMVGLTPEAINKAMAKYLDVDKMLMVRAGDFAKAEAKRP</sequence>
<keyword evidence="8" id="KW-1185">Reference proteome</keyword>
<dbReference type="RefSeq" id="WP_090170224.1">
    <property type="nucleotide sequence ID" value="NZ_FOFB01000018.1"/>
</dbReference>
<dbReference type="Proteomes" id="UP000199021">
    <property type="component" value="Unassembled WGS sequence"/>
</dbReference>
<dbReference type="Pfam" id="PF00675">
    <property type="entry name" value="Peptidase_M16"/>
    <property type="match status" value="2"/>
</dbReference>
<feature type="domain" description="Peptidase M16 C-terminal" evidence="6">
    <location>
        <begin position="653"/>
        <end position="832"/>
    </location>
</feature>
<dbReference type="Pfam" id="PF05193">
    <property type="entry name" value="Peptidase_M16_C"/>
    <property type="match status" value="2"/>
</dbReference>
<dbReference type="PANTHER" id="PTHR11851:SF49">
    <property type="entry name" value="MITOCHONDRIAL-PROCESSING PEPTIDASE SUBUNIT ALPHA"/>
    <property type="match status" value="1"/>
</dbReference>
<evidence type="ECO:0000313" key="8">
    <source>
        <dbReference type="Proteomes" id="UP000199021"/>
    </source>
</evidence>